<dbReference type="InParanoid" id="A0A517SA13"/>
<evidence type="ECO:0000256" key="2">
    <source>
        <dbReference type="SAM" id="Phobius"/>
    </source>
</evidence>
<keyword evidence="4" id="KW-1185">Reference proteome</keyword>
<evidence type="ECO:0000256" key="1">
    <source>
        <dbReference type="SAM" id="Coils"/>
    </source>
</evidence>
<dbReference type="RefSeq" id="WP_145027691.1">
    <property type="nucleotide sequence ID" value="NZ_CP036271.1"/>
</dbReference>
<proteinExistence type="predicted"/>
<keyword evidence="2" id="KW-0812">Transmembrane</keyword>
<sequence length="144" mass="16398">MIVADLPHWTPSFLVCAGLVTIGVFMIRSHLRTWARRQTEGITDQADLLHYHGQFRRRVQTSALMAFIGVLIFVGDLISEQIGPRWFGFYWIIVLSMVGYLVVLAILDGLATASHTRAALARLRAQRRQLERHAAELKERPFAE</sequence>
<dbReference type="EMBL" id="CP036271">
    <property type="protein sequence ID" value="QDT52926.1"/>
    <property type="molecule type" value="Genomic_DNA"/>
</dbReference>
<keyword evidence="1" id="KW-0175">Coiled coil</keyword>
<keyword evidence="2" id="KW-0472">Membrane</keyword>
<organism evidence="3 4">
    <name type="scientific">Caulifigura coniformis</name>
    <dbReference type="NCBI Taxonomy" id="2527983"/>
    <lineage>
        <taxon>Bacteria</taxon>
        <taxon>Pseudomonadati</taxon>
        <taxon>Planctomycetota</taxon>
        <taxon>Planctomycetia</taxon>
        <taxon>Planctomycetales</taxon>
        <taxon>Planctomycetaceae</taxon>
        <taxon>Caulifigura</taxon>
    </lineage>
</organism>
<accession>A0A517SA13</accession>
<dbReference type="OrthoDB" id="292174at2"/>
<keyword evidence="2" id="KW-1133">Transmembrane helix</keyword>
<evidence type="ECO:0000313" key="4">
    <source>
        <dbReference type="Proteomes" id="UP000315700"/>
    </source>
</evidence>
<feature type="coiled-coil region" evidence="1">
    <location>
        <begin position="113"/>
        <end position="140"/>
    </location>
</feature>
<dbReference type="KEGG" id="ccos:Pan44_09390"/>
<feature type="transmembrane region" description="Helical" evidence="2">
    <location>
        <begin position="63"/>
        <end position="82"/>
    </location>
</feature>
<gene>
    <name evidence="3" type="ORF">Pan44_09390</name>
</gene>
<reference evidence="3 4" key="1">
    <citation type="submission" date="2019-02" db="EMBL/GenBank/DDBJ databases">
        <title>Deep-cultivation of Planctomycetes and their phenomic and genomic characterization uncovers novel biology.</title>
        <authorList>
            <person name="Wiegand S."/>
            <person name="Jogler M."/>
            <person name="Boedeker C."/>
            <person name="Pinto D."/>
            <person name="Vollmers J."/>
            <person name="Rivas-Marin E."/>
            <person name="Kohn T."/>
            <person name="Peeters S.H."/>
            <person name="Heuer A."/>
            <person name="Rast P."/>
            <person name="Oberbeckmann S."/>
            <person name="Bunk B."/>
            <person name="Jeske O."/>
            <person name="Meyerdierks A."/>
            <person name="Storesund J.E."/>
            <person name="Kallscheuer N."/>
            <person name="Luecker S."/>
            <person name="Lage O.M."/>
            <person name="Pohl T."/>
            <person name="Merkel B.J."/>
            <person name="Hornburger P."/>
            <person name="Mueller R.-W."/>
            <person name="Bruemmer F."/>
            <person name="Labrenz M."/>
            <person name="Spormann A.M."/>
            <person name="Op den Camp H."/>
            <person name="Overmann J."/>
            <person name="Amann R."/>
            <person name="Jetten M.S.M."/>
            <person name="Mascher T."/>
            <person name="Medema M.H."/>
            <person name="Devos D.P."/>
            <person name="Kaster A.-K."/>
            <person name="Ovreas L."/>
            <person name="Rohde M."/>
            <person name="Galperin M.Y."/>
            <person name="Jogler C."/>
        </authorList>
    </citation>
    <scope>NUCLEOTIDE SEQUENCE [LARGE SCALE GENOMIC DNA]</scope>
    <source>
        <strain evidence="3 4">Pan44</strain>
    </source>
</reference>
<name>A0A517SA13_9PLAN</name>
<feature type="transmembrane region" description="Helical" evidence="2">
    <location>
        <begin position="88"/>
        <end position="107"/>
    </location>
</feature>
<dbReference type="Proteomes" id="UP000315700">
    <property type="component" value="Chromosome"/>
</dbReference>
<evidence type="ECO:0000313" key="3">
    <source>
        <dbReference type="EMBL" id="QDT52926.1"/>
    </source>
</evidence>
<protein>
    <submittedName>
        <fullName evidence="3">Uncharacterized protein</fullName>
    </submittedName>
</protein>
<dbReference type="AlphaFoldDB" id="A0A517SA13"/>
<feature type="transmembrane region" description="Helical" evidence="2">
    <location>
        <begin position="6"/>
        <end position="27"/>
    </location>
</feature>